<comment type="caution">
    <text evidence="2">The sequence shown here is derived from an EMBL/GenBank/DDBJ whole genome shotgun (WGS) entry which is preliminary data.</text>
</comment>
<evidence type="ECO:0000313" key="2">
    <source>
        <dbReference type="EMBL" id="KAL2070029.1"/>
    </source>
</evidence>
<evidence type="ECO:0000256" key="1">
    <source>
        <dbReference type="SAM" id="Phobius"/>
    </source>
</evidence>
<keyword evidence="1" id="KW-0472">Membrane</keyword>
<protein>
    <submittedName>
        <fullName evidence="2">Uncharacterized protein</fullName>
    </submittedName>
</protein>
<evidence type="ECO:0000313" key="3">
    <source>
        <dbReference type="Proteomes" id="UP001595075"/>
    </source>
</evidence>
<gene>
    <name evidence="2" type="ORF">VTL71DRAFT_14709</name>
</gene>
<keyword evidence="1" id="KW-0812">Transmembrane</keyword>
<sequence>MSVSSVTANPTIPTIVVVSVMSLVFDPISTASQSFPSILQATFEISKSTTTPSSENTLLELPSPYPGLAMPTSMPTLSSIPTLPVIPSPTNTTHSSSSPWQQMNTANQALLILGLSILAIALSIITLFLLDRYKFKHKRLLPFLSKSKHTNNNKNINPTTFLDAHGIRWPEKVALQGDAEEFHAWTMQYEKDRRLRTSLREGRYRISEGGGGDGEWVSFIA</sequence>
<proteinExistence type="predicted"/>
<organism evidence="2 3">
    <name type="scientific">Oculimacula yallundae</name>
    <dbReference type="NCBI Taxonomy" id="86028"/>
    <lineage>
        <taxon>Eukaryota</taxon>
        <taxon>Fungi</taxon>
        <taxon>Dikarya</taxon>
        <taxon>Ascomycota</taxon>
        <taxon>Pezizomycotina</taxon>
        <taxon>Leotiomycetes</taxon>
        <taxon>Helotiales</taxon>
        <taxon>Ploettnerulaceae</taxon>
        <taxon>Oculimacula</taxon>
    </lineage>
</organism>
<dbReference type="Proteomes" id="UP001595075">
    <property type="component" value="Unassembled WGS sequence"/>
</dbReference>
<feature type="transmembrane region" description="Helical" evidence="1">
    <location>
        <begin position="109"/>
        <end position="130"/>
    </location>
</feature>
<keyword evidence="1" id="KW-1133">Transmembrane helix</keyword>
<dbReference type="EMBL" id="JAZHXI010000007">
    <property type="protein sequence ID" value="KAL2070029.1"/>
    <property type="molecule type" value="Genomic_DNA"/>
</dbReference>
<accession>A0ABR4CJ95</accession>
<reference evidence="2 3" key="1">
    <citation type="journal article" date="2024" name="Commun. Biol.">
        <title>Comparative genomic analysis of thermophilic fungi reveals convergent evolutionary adaptations and gene losses.</title>
        <authorList>
            <person name="Steindorff A.S."/>
            <person name="Aguilar-Pontes M.V."/>
            <person name="Robinson A.J."/>
            <person name="Andreopoulos B."/>
            <person name="LaButti K."/>
            <person name="Kuo A."/>
            <person name="Mondo S."/>
            <person name="Riley R."/>
            <person name="Otillar R."/>
            <person name="Haridas S."/>
            <person name="Lipzen A."/>
            <person name="Grimwood J."/>
            <person name="Schmutz J."/>
            <person name="Clum A."/>
            <person name="Reid I.D."/>
            <person name="Moisan M.C."/>
            <person name="Butler G."/>
            <person name="Nguyen T.T.M."/>
            <person name="Dewar K."/>
            <person name="Conant G."/>
            <person name="Drula E."/>
            <person name="Henrissat B."/>
            <person name="Hansel C."/>
            <person name="Singer S."/>
            <person name="Hutchinson M.I."/>
            <person name="de Vries R.P."/>
            <person name="Natvig D.O."/>
            <person name="Powell A.J."/>
            <person name="Tsang A."/>
            <person name="Grigoriev I.V."/>
        </authorList>
    </citation>
    <scope>NUCLEOTIDE SEQUENCE [LARGE SCALE GENOMIC DNA]</scope>
    <source>
        <strain evidence="2 3">CBS 494.80</strain>
    </source>
</reference>
<keyword evidence="3" id="KW-1185">Reference proteome</keyword>
<name>A0ABR4CJ95_9HELO</name>